<feature type="compositionally biased region" description="Low complexity" evidence="1">
    <location>
        <begin position="432"/>
        <end position="451"/>
    </location>
</feature>
<proteinExistence type="predicted"/>
<evidence type="ECO:0000313" key="3">
    <source>
        <dbReference type="Proteomes" id="UP000247702"/>
    </source>
</evidence>
<evidence type="ECO:0000313" key="2">
    <source>
        <dbReference type="EMBL" id="GBC03753.1"/>
    </source>
</evidence>
<comment type="caution">
    <text evidence="2">The sequence shown here is derived from an EMBL/GenBank/DDBJ whole genome shotgun (WGS) entry which is preliminary data.</text>
</comment>
<dbReference type="Proteomes" id="UP000247702">
    <property type="component" value="Unassembled WGS sequence"/>
</dbReference>
<dbReference type="AlphaFoldDB" id="A0A2Z6RSD1"/>
<reference evidence="2 3" key="1">
    <citation type="submission" date="2017-11" db="EMBL/GenBank/DDBJ databases">
        <title>The genome of Rhizophagus clarus HR1 reveals common genetic basis of auxotrophy among arbuscular mycorrhizal fungi.</title>
        <authorList>
            <person name="Kobayashi Y."/>
        </authorList>
    </citation>
    <scope>NUCLEOTIDE SEQUENCE [LARGE SCALE GENOMIC DNA]</scope>
    <source>
        <strain evidence="2 3">HR1</strain>
    </source>
</reference>
<sequence>MVLCAECKRKSVYIDNSGQPAEFCSNQCRKTAVEQRHVQPCIKCRTWPMIRLPDGTRSPYCGKQCQNSAGANSPVGSPISPQSYRPASYPTMVQQNHPNPPIGMPPHQQLLPSGSARPSPWVMTTIPFCRYCQSKPCWNDPVKNLYSEYCSRRCKEAAKRAPRAVSNMNNALPQPNYNGQIISSASTDSSLLSSMSQYQLYHQTQPPPLPQRSPPSNTHYPSPNENSIQLQMNRYPKANDNPQLDDDLQQPQASDSSLNSNPSGHHFRYPNTDTPTSHPNSQVSDSQAPPPPIPTNKPTQTRPQQINMVPINTSVQSSPSSQLSTEIPSSSQAQAQEQNQSRSLVPSQSQVPNNSRPRSQSDELHPGINENTYILTPYGFNPESNTIDVPPPYTPNEAFTGNVAPGEDISIRKITRDDTYDDENPYGFRDANNNNSDEQEQNNNQSNNNQEQRTRMRWLR</sequence>
<organism evidence="2 3">
    <name type="scientific">Rhizophagus clarus</name>
    <dbReference type="NCBI Taxonomy" id="94130"/>
    <lineage>
        <taxon>Eukaryota</taxon>
        <taxon>Fungi</taxon>
        <taxon>Fungi incertae sedis</taxon>
        <taxon>Mucoromycota</taxon>
        <taxon>Glomeromycotina</taxon>
        <taxon>Glomeromycetes</taxon>
        <taxon>Glomerales</taxon>
        <taxon>Glomeraceae</taxon>
        <taxon>Rhizophagus</taxon>
    </lineage>
</organism>
<feature type="compositionally biased region" description="Polar residues" evidence="1">
    <location>
        <begin position="69"/>
        <end position="97"/>
    </location>
</feature>
<name>A0A2Z6RSD1_9GLOM</name>
<dbReference type="EMBL" id="BEXD01003904">
    <property type="protein sequence ID" value="GBC03753.1"/>
    <property type="molecule type" value="Genomic_DNA"/>
</dbReference>
<keyword evidence="3" id="KW-1185">Reference proteome</keyword>
<feature type="region of interest" description="Disordered" evidence="1">
    <location>
        <begin position="69"/>
        <end position="116"/>
    </location>
</feature>
<accession>A0A2Z6RSD1</accession>
<feature type="compositionally biased region" description="Low complexity" evidence="1">
    <location>
        <begin position="314"/>
        <end position="343"/>
    </location>
</feature>
<feature type="compositionally biased region" description="Polar residues" evidence="1">
    <location>
        <begin position="344"/>
        <end position="358"/>
    </location>
</feature>
<gene>
    <name evidence="2" type="ORF">RclHR1_00530028</name>
</gene>
<feature type="region of interest" description="Disordered" evidence="1">
    <location>
        <begin position="202"/>
        <end position="302"/>
    </location>
</feature>
<feature type="compositionally biased region" description="Basic and acidic residues" evidence="1">
    <location>
        <begin position="409"/>
        <end position="418"/>
    </location>
</feature>
<feature type="compositionally biased region" description="Polar residues" evidence="1">
    <location>
        <begin position="217"/>
        <end position="232"/>
    </location>
</feature>
<feature type="compositionally biased region" description="Polar residues" evidence="1">
    <location>
        <begin position="271"/>
        <end position="287"/>
    </location>
</feature>
<feature type="region of interest" description="Disordered" evidence="1">
    <location>
        <begin position="314"/>
        <end position="460"/>
    </location>
</feature>
<evidence type="ECO:0000256" key="1">
    <source>
        <dbReference type="SAM" id="MobiDB-lite"/>
    </source>
</evidence>
<protein>
    <submittedName>
        <fullName evidence="2">Uncharacterized protein</fullName>
    </submittedName>
</protein>